<organism evidence="1">
    <name type="scientific">Mycobacterium xenopi 4042</name>
    <dbReference type="NCBI Taxonomy" id="1299334"/>
    <lineage>
        <taxon>Bacteria</taxon>
        <taxon>Bacillati</taxon>
        <taxon>Actinomycetota</taxon>
        <taxon>Actinomycetes</taxon>
        <taxon>Mycobacteriales</taxon>
        <taxon>Mycobacteriaceae</taxon>
        <taxon>Mycobacterium</taxon>
    </lineage>
</organism>
<dbReference type="AlphaFoldDB" id="X8DEW6"/>
<accession>X8DEW6</accession>
<reference evidence="1" key="1">
    <citation type="submission" date="2014-01" db="EMBL/GenBank/DDBJ databases">
        <authorList>
            <person name="Brown-Elliot B."/>
            <person name="Wallace R."/>
            <person name="Lenaerts A."/>
            <person name="Ordway D."/>
            <person name="DeGroote M.A."/>
            <person name="Parker T."/>
            <person name="Sizemore C."/>
            <person name="Tallon L.J."/>
            <person name="Sadzewicz L.K."/>
            <person name="Sengamalay N."/>
            <person name="Fraser C.M."/>
            <person name="Hine E."/>
            <person name="Shefchek K.A."/>
            <person name="Das S.P."/>
            <person name="Tettelin H."/>
        </authorList>
    </citation>
    <scope>NUCLEOTIDE SEQUENCE [LARGE SCALE GENOMIC DNA]</scope>
    <source>
        <strain evidence="1">4042</strain>
    </source>
</reference>
<proteinExistence type="predicted"/>
<evidence type="ECO:0000313" key="1">
    <source>
        <dbReference type="EMBL" id="EUA66035.1"/>
    </source>
</evidence>
<sequence length="44" mass="4825">MRRSATAPYPFWSGRQRCISRGEKLSDVVVADGDSFGTPVVPEV</sequence>
<name>X8DEW6_MYCXE</name>
<dbReference type="EMBL" id="JAOB01000020">
    <property type="protein sequence ID" value="EUA66035.1"/>
    <property type="molecule type" value="Genomic_DNA"/>
</dbReference>
<protein>
    <submittedName>
        <fullName evidence="1">Uncharacterized protein</fullName>
    </submittedName>
</protein>
<gene>
    <name evidence="1" type="ORF">I553_2268</name>
</gene>
<comment type="caution">
    <text evidence="1">The sequence shown here is derived from an EMBL/GenBank/DDBJ whole genome shotgun (WGS) entry which is preliminary data.</text>
</comment>